<sequence length="249" mass="28827">MKRTQQLFDKIEAYLARTLPLEEREAFEKEMDENPELQLEVEKHRELHAVFADEDTMAFKQQLIEISRSIREEEEAAAASTSKTTSRFLKIAASIALIIGIGSAIWYTYTIQDQNNDLYAAYYSRYPVEDVTRGDKDNVLKNILKDYASGAYKNVIDSLENSNLKESNQRLKIYLGNSYLQTENPKDAITQFASITPSSRYYEIAQWYLSLAHLKKNQPKQSIKTLKNIIEFNGSYKRKAERLLQELSE</sequence>
<dbReference type="RefSeq" id="WP_140591867.1">
    <property type="nucleotide sequence ID" value="NZ_VFWZ01000002.1"/>
</dbReference>
<comment type="caution">
    <text evidence="2">The sequence shown here is derived from an EMBL/GenBank/DDBJ whole genome shotgun (WGS) entry which is preliminary data.</text>
</comment>
<feature type="transmembrane region" description="Helical" evidence="1">
    <location>
        <begin position="88"/>
        <end position="109"/>
    </location>
</feature>
<keyword evidence="3" id="KW-1185">Reference proteome</keyword>
<keyword evidence="1" id="KW-1133">Transmembrane helix</keyword>
<dbReference type="EMBL" id="VFWZ01000002">
    <property type="protein sequence ID" value="TPN87277.1"/>
    <property type="molecule type" value="Genomic_DNA"/>
</dbReference>
<dbReference type="Gene3D" id="1.25.40.10">
    <property type="entry name" value="Tetratricopeptide repeat domain"/>
    <property type="match status" value="1"/>
</dbReference>
<evidence type="ECO:0000256" key="1">
    <source>
        <dbReference type="SAM" id="Phobius"/>
    </source>
</evidence>
<dbReference type="Proteomes" id="UP000315540">
    <property type="component" value="Unassembled WGS sequence"/>
</dbReference>
<dbReference type="SUPFAM" id="SSF48452">
    <property type="entry name" value="TPR-like"/>
    <property type="match status" value="1"/>
</dbReference>
<keyword evidence="1" id="KW-0472">Membrane</keyword>
<evidence type="ECO:0008006" key="4">
    <source>
        <dbReference type="Google" id="ProtNLM"/>
    </source>
</evidence>
<gene>
    <name evidence="2" type="ORF">FHK87_06735</name>
</gene>
<proteinExistence type="predicted"/>
<dbReference type="OrthoDB" id="958761at2"/>
<dbReference type="InterPro" id="IPR011990">
    <property type="entry name" value="TPR-like_helical_dom_sf"/>
</dbReference>
<keyword evidence="1" id="KW-0812">Transmembrane</keyword>
<accession>A0A504J8T1</accession>
<organism evidence="2 3">
    <name type="scientific">Aquimarina algicola</name>
    <dbReference type="NCBI Taxonomy" id="2589995"/>
    <lineage>
        <taxon>Bacteria</taxon>
        <taxon>Pseudomonadati</taxon>
        <taxon>Bacteroidota</taxon>
        <taxon>Flavobacteriia</taxon>
        <taxon>Flavobacteriales</taxon>
        <taxon>Flavobacteriaceae</taxon>
        <taxon>Aquimarina</taxon>
    </lineage>
</organism>
<protein>
    <recommendedName>
        <fullName evidence="4">Tetratricopeptide repeat protein</fullName>
    </recommendedName>
</protein>
<evidence type="ECO:0000313" key="3">
    <source>
        <dbReference type="Proteomes" id="UP000315540"/>
    </source>
</evidence>
<dbReference type="AlphaFoldDB" id="A0A504J8T1"/>
<name>A0A504J8T1_9FLAO</name>
<reference evidence="2 3" key="1">
    <citation type="submission" date="2019-06" db="EMBL/GenBank/DDBJ databases">
        <authorList>
            <person name="Meng X."/>
        </authorList>
    </citation>
    <scope>NUCLEOTIDE SEQUENCE [LARGE SCALE GENOMIC DNA]</scope>
    <source>
        <strain evidence="2 3">M625</strain>
    </source>
</reference>
<evidence type="ECO:0000313" key="2">
    <source>
        <dbReference type="EMBL" id="TPN87277.1"/>
    </source>
</evidence>